<sequence length="904" mass="101073">MNASIWWRKLIRLLQDVDMEEMLQTISRYPKRRLLAILCAVIFVLYYLGIPGGGRPISPAGKCVMERFKNWEAAVQEQSIGADENSVVFVGNGHIGVDVNEELRLSSNGSKILDFAAGFKPFVNLEVAESGSPAETTFTEFKEGRVKNIKCYVMDGDCMCIERTRYAHRTRKELLVEEVKVVNPTKSSVTLRIGRTVAENWAANKTGDAIVYTRTFPMHLFSLTSAVICSSAPGEYQVARKREETLRFICVVEQRELSSNMAMDTKPVLHELTTKVVSEFSRLYKMAPLAIDTEHENAWKKALELSSRRNERCYSEHSTLLYPSKLWHDWTHVEDLLRMADIWILTLEKRGCAAMLKSGATGLAQAFTLSLSGASYHDSHLEVALSVSDLHREMAFSGLPIGVAVGDASARVRIDEENTPFFEMMSATGTLYACGGGCLGEPLTLGKTPTKLEIKITKPETAILYIATSRKHLEQLRSTIHVSEVISAPSHESQLLALHRHGSAIGGLPMWFWFFLVVLLIAFHAFLAKLLWSEWRKGDMTPYNPYLRSRALGLICNLLLLQAAEKNYVVLLRSFAGFLDIARKDVDIPSTAPKDLLTSLHIEFIANYEKNKDSYEYIMAEPLRLSGIYWCLSAVSILKKADALSRDAIVQYIRECQRTDGGFAPATHHDSHLLHTLSAVQILIIFEALDSFDLDSIAQYVRRLQNEDGSFGGDASNEVDTRFSFCAVATLYLIDRIHVIDVEKAVNYVLRCYNFDGGFGTRPGSESHAGQVYCCLGTLCITKRLDSIDRDRTAEWLAQRQCASGGLNGRPEKLPDVCYSWWVLASLAMLGRLDWVDKATLIKFIYACQDDETGGFSDRPGDCADPFHTLFGVAGLSLFGNENLSPVDAVFCMPKHTLKEKSLC</sequence>
<evidence type="ECO:0000256" key="11">
    <source>
        <dbReference type="ARBA" id="ARBA00047658"/>
    </source>
</evidence>
<keyword evidence="7 12" id="KW-0472">Membrane</keyword>
<evidence type="ECO:0000256" key="5">
    <source>
        <dbReference type="ARBA" id="ARBA00022737"/>
    </source>
</evidence>
<dbReference type="Pfam" id="PF10222">
    <property type="entry name" value="DUF2152"/>
    <property type="match status" value="1"/>
</dbReference>
<feature type="domain" description="Prenyltransferase alpha-alpha toroid" evidence="13">
    <location>
        <begin position="597"/>
        <end position="893"/>
    </location>
</feature>
<keyword evidence="8" id="KW-0325">Glycoprotein</keyword>
<name>A0ABR1D926_NECAM</name>
<evidence type="ECO:0000313" key="15">
    <source>
        <dbReference type="Proteomes" id="UP001303046"/>
    </source>
</evidence>
<gene>
    <name evidence="14" type="primary">Necator_chrIV.g13377</name>
    <name evidence="14" type="ORF">RB195_000086</name>
</gene>
<dbReference type="Proteomes" id="UP001303046">
    <property type="component" value="Unassembled WGS sequence"/>
</dbReference>
<keyword evidence="3 12" id="KW-0812">Transmembrane</keyword>
<keyword evidence="15" id="KW-1185">Reference proteome</keyword>
<comment type="catalytic activity">
    <reaction evidence="11">
        <text>geranylgeranyl diphosphate + L-cysteinyl-[protein] = S-geranylgeranyl-L-cysteinyl-[protein] + diphosphate</text>
        <dbReference type="Rhea" id="RHEA:21240"/>
        <dbReference type="Rhea" id="RHEA-COMP:10131"/>
        <dbReference type="Rhea" id="RHEA-COMP:11537"/>
        <dbReference type="ChEBI" id="CHEBI:29950"/>
        <dbReference type="ChEBI" id="CHEBI:33019"/>
        <dbReference type="ChEBI" id="CHEBI:57533"/>
        <dbReference type="ChEBI" id="CHEBI:86021"/>
        <dbReference type="EC" id="2.5.1.60"/>
    </reaction>
</comment>
<dbReference type="InterPro" id="IPR001330">
    <property type="entry name" value="Prenyltrans"/>
</dbReference>
<dbReference type="Pfam" id="PF00432">
    <property type="entry name" value="Prenyltrans"/>
    <property type="match status" value="1"/>
</dbReference>
<evidence type="ECO:0000256" key="3">
    <source>
        <dbReference type="ARBA" id="ARBA00022692"/>
    </source>
</evidence>
<dbReference type="InterPro" id="IPR008930">
    <property type="entry name" value="Terpenoid_cyclase/PrenylTrfase"/>
</dbReference>
<evidence type="ECO:0000256" key="4">
    <source>
        <dbReference type="ARBA" id="ARBA00022729"/>
    </source>
</evidence>
<dbReference type="PANTHER" id="PTHR31386">
    <property type="entry name" value="UNCHARACTERIZED PROTEIN KIAA2013"/>
    <property type="match status" value="1"/>
</dbReference>
<organism evidence="14 15">
    <name type="scientific">Necator americanus</name>
    <name type="common">Human hookworm</name>
    <dbReference type="NCBI Taxonomy" id="51031"/>
    <lineage>
        <taxon>Eukaryota</taxon>
        <taxon>Metazoa</taxon>
        <taxon>Ecdysozoa</taxon>
        <taxon>Nematoda</taxon>
        <taxon>Chromadorea</taxon>
        <taxon>Rhabditida</taxon>
        <taxon>Rhabditina</taxon>
        <taxon>Rhabditomorpha</taxon>
        <taxon>Strongyloidea</taxon>
        <taxon>Ancylostomatidae</taxon>
        <taxon>Bunostominae</taxon>
        <taxon>Necator</taxon>
    </lineage>
</organism>
<keyword evidence="4" id="KW-0732">Signal</keyword>
<evidence type="ECO:0000313" key="14">
    <source>
        <dbReference type="EMBL" id="KAK6746596.1"/>
    </source>
</evidence>
<dbReference type="CDD" id="cd02894">
    <property type="entry name" value="GGTase-II"/>
    <property type="match status" value="1"/>
</dbReference>
<comment type="subcellular location">
    <subcellularLocation>
        <location evidence="1">Membrane</location>
        <topology evidence="1">Single-pass type I membrane protein</topology>
    </subcellularLocation>
</comment>
<evidence type="ECO:0000256" key="12">
    <source>
        <dbReference type="SAM" id="Phobius"/>
    </source>
</evidence>
<evidence type="ECO:0000256" key="8">
    <source>
        <dbReference type="ARBA" id="ARBA00023180"/>
    </source>
</evidence>
<dbReference type="PANTHER" id="PTHR31386:SF2">
    <property type="entry name" value="SIMILAR TO RIKEN CDNA 2510039O18"/>
    <property type="match status" value="1"/>
</dbReference>
<feature type="transmembrane region" description="Helical" evidence="12">
    <location>
        <begin position="34"/>
        <end position="50"/>
    </location>
</feature>
<dbReference type="InterPro" id="IPR026873">
    <property type="entry name" value="Ptb1"/>
</dbReference>
<protein>
    <recommendedName>
        <fullName evidence="2">protein geranylgeranyltransferase type II</fullName>
        <ecNumber evidence="2">2.5.1.60</ecNumber>
    </recommendedName>
    <alternativeName>
        <fullName evidence="10">Rab geranyl-geranyltransferase subunit beta</fullName>
    </alternativeName>
    <alternativeName>
        <fullName evidence="9">Rab geranylgeranyltransferase subunit beta</fullName>
    </alternativeName>
</protein>
<feature type="transmembrane region" description="Helical" evidence="12">
    <location>
        <begin position="510"/>
        <end position="532"/>
    </location>
</feature>
<evidence type="ECO:0000259" key="13">
    <source>
        <dbReference type="Pfam" id="PF00432"/>
    </source>
</evidence>
<evidence type="ECO:0000256" key="7">
    <source>
        <dbReference type="ARBA" id="ARBA00023136"/>
    </source>
</evidence>
<keyword evidence="5" id="KW-0677">Repeat</keyword>
<proteinExistence type="predicted"/>
<reference evidence="14 15" key="1">
    <citation type="submission" date="2023-08" db="EMBL/GenBank/DDBJ databases">
        <title>A Necator americanus chromosomal reference genome.</title>
        <authorList>
            <person name="Ilik V."/>
            <person name="Petrzelkova K.J."/>
            <person name="Pardy F."/>
            <person name="Fuh T."/>
            <person name="Niatou-Singa F.S."/>
            <person name="Gouil Q."/>
            <person name="Baker L."/>
            <person name="Ritchie M.E."/>
            <person name="Jex A.R."/>
            <person name="Gazzola D."/>
            <person name="Li H."/>
            <person name="Toshio Fujiwara R."/>
            <person name="Zhan B."/>
            <person name="Aroian R.V."/>
            <person name="Pafco B."/>
            <person name="Schwarz E.M."/>
        </authorList>
    </citation>
    <scope>NUCLEOTIDE SEQUENCE [LARGE SCALE GENOMIC DNA]</scope>
    <source>
        <strain evidence="14 15">Aroian</strain>
        <tissue evidence="14">Whole animal</tissue>
    </source>
</reference>
<evidence type="ECO:0000256" key="2">
    <source>
        <dbReference type="ARBA" id="ARBA00012656"/>
    </source>
</evidence>
<evidence type="ECO:0000256" key="6">
    <source>
        <dbReference type="ARBA" id="ARBA00022989"/>
    </source>
</evidence>
<dbReference type="SUPFAM" id="SSF48239">
    <property type="entry name" value="Terpenoid cyclases/Protein prenyltransferases"/>
    <property type="match status" value="1"/>
</dbReference>
<accession>A0ABR1D926</accession>
<dbReference type="Gene3D" id="1.50.10.20">
    <property type="match status" value="1"/>
</dbReference>
<evidence type="ECO:0000256" key="9">
    <source>
        <dbReference type="ARBA" id="ARBA00031218"/>
    </source>
</evidence>
<dbReference type="InterPro" id="IPR018795">
    <property type="entry name" value="K2013-like"/>
</dbReference>
<evidence type="ECO:0000256" key="1">
    <source>
        <dbReference type="ARBA" id="ARBA00004479"/>
    </source>
</evidence>
<comment type="caution">
    <text evidence="14">The sequence shown here is derived from an EMBL/GenBank/DDBJ whole genome shotgun (WGS) entry which is preliminary data.</text>
</comment>
<keyword evidence="6 12" id="KW-1133">Transmembrane helix</keyword>
<evidence type="ECO:0000256" key="10">
    <source>
        <dbReference type="ARBA" id="ARBA00032712"/>
    </source>
</evidence>
<dbReference type="EC" id="2.5.1.60" evidence="2"/>
<dbReference type="EMBL" id="JAVFWL010000004">
    <property type="protein sequence ID" value="KAK6746596.1"/>
    <property type="molecule type" value="Genomic_DNA"/>
</dbReference>